<reference evidence="12" key="2">
    <citation type="submission" date="2025-08" db="UniProtKB">
        <authorList>
            <consortium name="RefSeq"/>
        </authorList>
    </citation>
    <scope>IDENTIFICATION</scope>
</reference>
<dbReference type="PROSITE" id="PS51390">
    <property type="entry name" value="WAP"/>
    <property type="match status" value="2"/>
</dbReference>
<evidence type="ECO:0000256" key="2">
    <source>
        <dbReference type="ARBA" id="ARBA00004613"/>
    </source>
</evidence>
<evidence type="ECO:0000256" key="3">
    <source>
        <dbReference type="ARBA" id="ARBA00017105"/>
    </source>
</evidence>
<keyword evidence="7" id="KW-0677">Repeat</keyword>
<dbReference type="Proteomes" id="UP001652624">
    <property type="component" value="Chromosome 1"/>
</dbReference>
<comment type="subcellular location">
    <subcellularLocation>
        <location evidence="2">Secreted</location>
    </subcellularLocation>
</comment>
<dbReference type="InterPro" id="IPR008197">
    <property type="entry name" value="WAP_dom"/>
</dbReference>
<dbReference type="SMART" id="SM00217">
    <property type="entry name" value="WAP"/>
    <property type="match status" value="2"/>
</dbReference>
<dbReference type="GeneID" id="103120441"/>
<feature type="chain" id="PRO_5045553023" description="WAP four-disulfide core domain protein 5" evidence="9">
    <location>
        <begin position="25"/>
        <end position="122"/>
    </location>
</feature>
<feature type="domain" description="WAP" evidence="10">
    <location>
        <begin position="27"/>
        <end position="73"/>
    </location>
</feature>
<dbReference type="SUPFAM" id="SSF57256">
    <property type="entry name" value="Elafin-like"/>
    <property type="match status" value="2"/>
</dbReference>
<dbReference type="PANTHER" id="PTHR19441">
    <property type="entry name" value="WHEY ACDIC PROTEIN WAP"/>
    <property type="match status" value="1"/>
</dbReference>
<evidence type="ECO:0000256" key="7">
    <source>
        <dbReference type="ARBA" id="ARBA00022737"/>
    </source>
</evidence>
<comment type="function">
    <text evidence="1">Putative acid-stable proteinase inhibitor.</text>
</comment>
<keyword evidence="6 9" id="KW-0732">Signal</keyword>
<feature type="domain" description="WAP" evidence="10">
    <location>
        <begin position="79"/>
        <end position="120"/>
    </location>
</feature>
<organism evidence="11 12">
    <name type="scientific">Erinaceus europaeus</name>
    <name type="common">Western European hedgehog</name>
    <dbReference type="NCBI Taxonomy" id="9365"/>
    <lineage>
        <taxon>Eukaryota</taxon>
        <taxon>Metazoa</taxon>
        <taxon>Chordata</taxon>
        <taxon>Craniata</taxon>
        <taxon>Vertebrata</taxon>
        <taxon>Euteleostomi</taxon>
        <taxon>Mammalia</taxon>
        <taxon>Eutheria</taxon>
        <taxon>Laurasiatheria</taxon>
        <taxon>Eulipotyphla</taxon>
        <taxon>Erinaceidae</taxon>
        <taxon>Erinaceinae</taxon>
        <taxon>Erinaceus</taxon>
    </lineage>
</organism>
<protein>
    <recommendedName>
        <fullName evidence="3">WAP four-disulfide core domain protein 5</fullName>
    </recommendedName>
</protein>
<evidence type="ECO:0000256" key="4">
    <source>
        <dbReference type="ARBA" id="ARBA00022525"/>
    </source>
</evidence>
<reference evidence="11" key="1">
    <citation type="submission" date="2025-05" db="UniProtKB">
        <authorList>
            <consortium name="RefSeq"/>
        </authorList>
    </citation>
    <scope>NUCLEOTIDE SEQUENCE [LARGE SCALE GENOMIC DNA]</scope>
</reference>
<evidence type="ECO:0000256" key="8">
    <source>
        <dbReference type="ARBA" id="ARBA00023157"/>
    </source>
</evidence>
<proteinExistence type="predicted"/>
<evidence type="ECO:0000259" key="10">
    <source>
        <dbReference type="PROSITE" id="PS51390"/>
    </source>
</evidence>
<dbReference type="RefSeq" id="XP_060046648.1">
    <property type="nucleotide sequence ID" value="XM_060190665.1"/>
</dbReference>
<dbReference type="Pfam" id="PF00095">
    <property type="entry name" value="WAP"/>
    <property type="match status" value="2"/>
</dbReference>
<accession>A0ABM3XCV2</accession>
<feature type="signal peptide" evidence="9">
    <location>
        <begin position="1"/>
        <end position="24"/>
    </location>
</feature>
<keyword evidence="8" id="KW-1015">Disulfide bond</keyword>
<evidence type="ECO:0000256" key="6">
    <source>
        <dbReference type="ARBA" id="ARBA00022729"/>
    </source>
</evidence>
<dbReference type="InterPro" id="IPR050514">
    <property type="entry name" value="WAP_four-disulfide_core"/>
</dbReference>
<keyword evidence="5" id="KW-0646">Protease inhibitor</keyword>
<gene>
    <name evidence="12" type="primary">LOC103120441</name>
</gene>
<evidence type="ECO:0000313" key="12">
    <source>
        <dbReference type="RefSeq" id="XP_060046648.1"/>
    </source>
</evidence>
<dbReference type="PANTHER" id="PTHR19441:SF39">
    <property type="entry name" value="WAP FOUR-DISULFIDE CORE DOMAIN PROTEIN 5"/>
    <property type="match status" value="1"/>
</dbReference>
<evidence type="ECO:0000313" key="11">
    <source>
        <dbReference type="Proteomes" id="UP001652624"/>
    </source>
</evidence>
<name>A0ABM3XCV2_ERIEU</name>
<evidence type="ECO:0000256" key="5">
    <source>
        <dbReference type="ARBA" id="ARBA00022690"/>
    </source>
</evidence>
<evidence type="ECO:0000256" key="1">
    <source>
        <dbReference type="ARBA" id="ARBA00003209"/>
    </source>
</evidence>
<keyword evidence="4" id="KW-0964">Secreted</keyword>
<keyword evidence="11" id="KW-1185">Reference proteome</keyword>
<dbReference type="InterPro" id="IPR036645">
    <property type="entry name" value="Elafin-like_sf"/>
</dbReference>
<dbReference type="PRINTS" id="PR00003">
    <property type="entry name" value="4DISULPHCORE"/>
</dbReference>
<evidence type="ECO:0000256" key="9">
    <source>
        <dbReference type="SAM" id="SignalP"/>
    </source>
</evidence>
<dbReference type="Gene3D" id="4.10.75.10">
    <property type="entry name" value="Elafin-like"/>
    <property type="match status" value="2"/>
</dbReference>
<sequence>MRMQSLLLLGALLVLGIQLPAASGRRKKEKSGSCPPDDGPCLSVPDQCLNDSQCPTNRKCCSKACFRQCIPKISVRVGSCPKDRLQCHSPVQHLCNKDSDCKGSKKCCLTACGRDCRNPARG</sequence>